<proteinExistence type="inferred from homology"/>
<keyword evidence="3 12" id="KW-0436">Ligase</keyword>
<keyword evidence="10" id="KW-1133">Transmembrane helix</keyword>
<keyword evidence="10" id="KW-0472">Membrane</keyword>
<dbReference type="PROSITE" id="PS50862">
    <property type="entry name" value="AA_TRNA_LIGASE_II"/>
    <property type="match status" value="1"/>
</dbReference>
<protein>
    <recommendedName>
        <fullName evidence="2">glycine--tRNA ligase</fullName>
        <ecNumber evidence="2">6.1.1.14</ecNumber>
    </recommendedName>
    <alternativeName>
        <fullName evidence="8">Diadenosine tetraphosphate synthetase</fullName>
    </alternativeName>
</protein>
<dbReference type="NCBIfam" id="TIGR00389">
    <property type="entry name" value="glyS_dimeric"/>
    <property type="match status" value="1"/>
</dbReference>
<gene>
    <name evidence="12" type="primary">GRS1</name>
    <name evidence="12" type="ORF">Sste5346_004929</name>
</gene>
<evidence type="ECO:0000256" key="6">
    <source>
        <dbReference type="ARBA" id="ARBA00022917"/>
    </source>
</evidence>
<dbReference type="PANTHER" id="PTHR10745:SF0">
    <property type="entry name" value="GLYCINE--TRNA LIGASE"/>
    <property type="match status" value="1"/>
</dbReference>
<feature type="transmembrane region" description="Helical" evidence="10">
    <location>
        <begin position="198"/>
        <end position="216"/>
    </location>
</feature>
<accession>A0ABR3Z7X8</accession>
<feature type="transmembrane region" description="Helical" evidence="10">
    <location>
        <begin position="108"/>
        <end position="129"/>
    </location>
</feature>
<feature type="region of interest" description="Disordered" evidence="9">
    <location>
        <begin position="1"/>
        <end position="71"/>
    </location>
</feature>
<dbReference type="GO" id="GO:0004820">
    <property type="term" value="F:glycine-tRNA ligase activity"/>
    <property type="evidence" value="ECO:0007669"/>
    <property type="project" value="UniProtKB-EC"/>
</dbReference>
<feature type="compositionally biased region" description="Basic and acidic residues" evidence="9">
    <location>
        <begin position="19"/>
        <end position="57"/>
    </location>
</feature>
<dbReference type="InterPro" id="IPR006195">
    <property type="entry name" value="aa-tRNA-synth_II"/>
</dbReference>
<sequence>MANHHDRAEGASSASNNDIEMRDENEKLARLDQSNHSEESERTKVPEEMEMGDERENAGLLPGEPTEKAEPKRPAWFGTVLWTTINTLATIGIVFTNKAIFSDPSLKLAQLTFAAFHFTVTWFTLYVLSRPRFAFFQPRRVAITEIMPLSVAMALNVILPNLSLAFSSVTFYQVARILLTPTVAAMNFVLYQQKLPRLALAALVPACLGVGIVSYYDSLPAADAKVKTTSSLGIIFAFSGIFASSLYTVWISSYHRKLQMSSMQLLFNQAPVSAFLLLYVIPFIDTFPTWSTVPVSRWVMILMSGAFASLINISQFFIIAQTGPVSSTVVGHLKTCTIIALGWATSGRSVGDKSILGVFIAVGGIIAYSYVMIKEKQKAAALAARGHLAAPRVFASSHHFRSPVYDVRRVIGTSSTSPTSSTEPATTTSDDNNQNKKKKGPKRIISKMTTTATTLKGQPLDKAVLDSMLRRRLFYTPSFEIYGGVSGLYDYGPPGCALQANIVDTWRKHFILEEDMLEVDCTVLTPEEVLKTSGHVDKFADWMCKDPKSGEIFRADHFVEEILEQRLNGNKEARGHKVDEAAKEDPKKKKKLKGKGQEAVRLEDAVVQEYEETLAQIDNYNGEQLGELIKKHDLRNPATGIQPEPPVAFNLMFGTQIGPSGGLQGYMRPETAQGQFLNFSKLLEFNMQSMPFASASIGKSYRNEISPRAGLLRVREFLMAEIEHFVDPEGGKKHHRFHEIDNIELVLLDRDTQLSGKTTPRTMTIGAAVRDKVVDNETLGYFLARIHLFLEKIGVDQGKIRFRQHMANEMAHYATDCWDAELLTSSGWVECVGCADRSAYDLTVHAKKTGAPLIVRQRLETPKVIEQWTVEIDKKKFGPRFKKDAKTVETALLALPQDKLEALSKDLKANGTVTVEVAGIADGKAEISSDLITVEFTKRTENVREFTPNVIEPSFGIGRILYSLLEHNYWSRGAEGGDEARGVLSFVPAVAPTKVLIVPISSKDEFKPIVRSLSQKLRVLGIASRIDDSTASIGKRYSRNDELGTPFGVTIDFQTVNDGSVTLRERDTTVQVRGSEDKILEAIQALVKGTKTWKDIQAELPAFESQETEIPVR</sequence>
<name>A0ABR3Z7X8_9PEZI</name>
<evidence type="ECO:0000256" key="2">
    <source>
        <dbReference type="ARBA" id="ARBA00012829"/>
    </source>
</evidence>
<evidence type="ECO:0000256" key="4">
    <source>
        <dbReference type="ARBA" id="ARBA00022741"/>
    </source>
</evidence>
<evidence type="ECO:0000313" key="13">
    <source>
        <dbReference type="Proteomes" id="UP001583186"/>
    </source>
</evidence>
<keyword evidence="10" id="KW-0812">Transmembrane</keyword>
<evidence type="ECO:0000256" key="10">
    <source>
        <dbReference type="SAM" id="Phobius"/>
    </source>
</evidence>
<dbReference type="InterPro" id="IPR027031">
    <property type="entry name" value="Gly-tRNA_synthase/POLG2"/>
</dbReference>
<dbReference type="Gene3D" id="3.40.50.800">
    <property type="entry name" value="Anticodon-binding domain"/>
    <property type="match status" value="1"/>
</dbReference>
<dbReference type="PRINTS" id="PR01043">
    <property type="entry name" value="TRNASYNTHGLY"/>
</dbReference>
<organism evidence="12 13">
    <name type="scientific">Sporothrix stenoceras</name>
    <dbReference type="NCBI Taxonomy" id="5173"/>
    <lineage>
        <taxon>Eukaryota</taxon>
        <taxon>Fungi</taxon>
        <taxon>Dikarya</taxon>
        <taxon>Ascomycota</taxon>
        <taxon>Pezizomycotina</taxon>
        <taxon>Sordariomycetes</taxon>
        <taxon>Sordariomycetidae</taxon>
        <taxon>Ophiostomatales</taxon>
        <taxon>Ophiostomataceae</taxon>
        <taxon>Sporothrix</taxon>
    </lineage>
</organism>
<keyword evidence="6" id="KW-0648">Protein biosynthesis</keyword>
<evidence type="ECO:0000256" key="8">
    <source>
        <dbReference type="ARBA" id="ARBA00030057"/>
    </source>
</evidence>
<dbReference type="EC" id="6.1.1.14" evidence="2"/>
<evidence type="ECO:0000259" key="11">
    <source>
        <dbReference type="PROSITE" id="PS50862"/>
    </source>
</evidence>
<dbReference type="Pfam" id="PF03129">
    <property type="entry name" value="HGTP_anticodon"/>
    <property type="match status" value="1"/>
</dbReference>
<dbReference type="Gene3D" id="3.30.930.10">
    <property type="entry name" value="Bira Bifunctional Protein, Domain 2"/>
    <property type="match status" value="1"/>
</dbReference>
<feature type="transmembrane region" description="Helical" evidence="10">
    <location>
        <begin position="171"/>
        <end position="191"/>
    </location>
</feature>
<feature type="compositionally biased region" description="Low complexity" evidence="9">
    <location>
        <begin position="413"/>
        <end position="429"/>
    </location>
</feature>
<feature type="transmembrane region" description="Helical" evidence="10">
    <location>
        <begin position="75"/>
        <end position="96"/>
    </location>
</feature>
<dbReference type="NCBIfam" id="NF003211">
    <property type="entry name" value="PRK04173.1"/>
    <property type="match status" value="1"/>
</dbReference>
<feature type="transmembrane region" description="Helical" evidence="10">
    <location>
        <begin position="355"/>
        <end position="373"/>
    </location>
</feature>
<dbReference type="SUPFAM" id="SSF55681">
    <property type="entry name" value="Class II aaRS and biotin synthetases"/>
    <property type="match status" value="1"/>
</dbReference>
<dbReference type="InterPro" id="IPR033731">
    <property type="entry name" value="GlyRS-like_core"/>
</dbReference>
<feature type="compositionally biased region" description="Basic and acidic residues" evidence="9">
    <location>
        <begin position="570"/>
        <end position="587"/>
    </location>
</feature>
<feature type="transmembrane region" description="Helical" evidence="10">
    <location>
        <begin position="231"/>
        <end position="253"/>
    </location>
</feature>
<dbReference type="PANTHER" id="PTHR10745">
    <property type="entry name" value="GLYCYL-TRNA SYNTHETASE/DNA POLYMERASE SUBUNIT GAMMA-2"/>
    <property type="match status" value="1"/>
</dbReference>
<dbReference type="Gene3D" id="3.30.40.230">
    <property type="match status" value="1"/>
</dbReference>
<dbReference type="CDD" id="cd00774">
    <property type="entry name" value="GlyRS-like_core"/>
    <property type="match status" value="1"/>
</dbReference>
<evidence type="ECO:0000313" key="12">
    <source>
        <dbReference type="EMBL" id="KAL1896186.1"/>
    </source>
</evidence>
<dbReference type="SUPFAM" id="SSF52954">
    <property type="entry name" value="Class II aaRS ABD-related"/>
    <property type="match status" value="1"/>
</dbReference>
<dbReference type="InterPro" id="IPR004154">
    <property type="entry name" value="Anticodon-bd"/>
</dbReference>
<keyword evidence="5" id="KW-0067">ATP-binding</keyword>
<comment type="similarity">
    <text evidence="1">Belongs to the class-II aminoacyl-tRNA synthetase family.</text>
</comment>
<evidence type="ECO:0000256" key="7">
    <source>
        <dbReference type="ARBA" id="ARBA00023146"/>
    </source>
</evidence>
<evidence type="ECO:0000256" key="3">
    <source>
        <dbReference type="ARBA" id="ARBA00022598"/>
    </source>
</evidence>
<keyword evidence="13" id="KW-1185">Reference proteome</keyword>
<evidence type="ECO:0000256" key="5">
    <source>
        <dbReference type="ARBA" id="ARBA00022840"/>
    </source>
</evidence>
<keyword evidence="7" id="KW-0030">Aminoacyl-tRNA synthetase</keyword>
<dbReference type="Proteomes" id="UP001583186">
    <property type="component" value="Unassembled WGS sequence"/>
</dbReference>
<reference evidence="12 13" key="1">
    <citation type="journal article" date="2024" name="IMA Fungus">
        <title>IMA Genome - F19 : A genome assembly and annotation guide to empower mycologists, including annotated draft genome sequences of Ceratocystis pirilliformis, Diaporthe australafricana, Fusarium ophioides, Paecilomyces lecythidis, and Sporothrix stenoceras.</title>
        <authorList>
            <person name="Aylward J."/>
            <person name="Wilson A.M."/>
            <person name="Visagie C.M."/>
            <person name="Spraker J."/>
            <person name="Barnes I."/>
            <person name="Buitendag C."/>
            <person name="Ceriani C."/>
            <person name="Del Mar Angel L."/>
            <person name="du Plessis D."/>
            <person name="Fuchs T."/>
            <person name="Gasser K."/>
            <person name="Kramer D."/>
            <person name="Li W."/>
            <person name="Munsamy K."/>
            <person name="Piso A."/>
            <person name="Price J.L."/>
            <person name="Sonnekus B."/>
            <person name="Thomas C."/>
            <person name="van der Nest A."/>
            <person name="van Dijk A."/>
            <person name="van Heerden A."/>
            <person name="van Vuuren N."/>
            <person name="Yilmaz N."/>
            <person name="Duong T.A."/>
            <person name="van der Merwe N.A."/>
            <person name="Wingfield M.J."/>
            <person name="Wingfield B.D."/>
        </authorList>
    </citation>
    <scope>NUCLEOTIDE SEQUENCE [LARGE SCALE GENOMIC DNA]</scope>
    <source>
        <strain evidence="12 13">CMW 5346</strain>
    </source>
</reference>
<dbReference type="EMBL" id="JAWCUI010000024">
    <property type="protein sequence ID" value="KAL1896186.1"/>
    <property type="molecule type" value="Genomic_DNA"/>
</dbReference>
<feature type="transmembrane region" description="Helical" evidence="10">
    <location>
        <begin position="296"/>
        <end position="318"/>
    </location>
</feature>
<feature type="domain" description="Aminoacyl-transfer RNA synthetases class-II family profile" evidence="11">
    <location>
        <begin position="652"/>
        <end position="988"/>
    </location>
</feature>
<dbReference type="InterPro" id="IPR036621">
    <property type="entry name" value="Anticodon-bd_dom_sf"/>
</dbReference>
<feature type="transmembrane region" description="Helical" evidence="10">
    <location>
        <begin position="265"/>
        <end position="284"/>
    </location>
</feature>
<dbReference type="CDD" id="cd00858">
    <property type="entry name" value="GlyRS_anticodon"/>
    <property type="match status" value="1"/>
</dbReference>
<comment type="caution">
    <text evidence="12">The sequence shown here is derived from an EMBL/GenBank/DDBJ whole genome shotgun (WGS) entry which is preliminary data.</text>
</comment>
<feature type="region of interest" description="Disordered" evidence="9">
    <location>
        <begin position="570"/>
        <end position="595"/>
    </location>
</feature>
<dbReference type="InterPro" id="IPR002315">
    <property type="entry name" value="tRNA-synt_gly"/>
</dbReference>
<dbReference type="InterPro" id="IPR045864">
    <property type="entry name" value="aa-tRNA-synth_II/BPL/LPL"/>
</dbReference>
<dbReference type="Gene3D" id="3.30.720.200">
    <property type="match status" value="1"/>
</dbReference>
<evidence type="ECO:0000256" key="1">
    <source>
        <dbReference type="ARBA" id="ARBA00008226"/>
    </source>
</evidence>
<keyword evidence="4" id="KW-0547">Nucleotide-binding</keyword>
<evidence type="ECO:0000256" key="9">
    <source>
        <dbReference type="SAM" id="MobiDB-lite"/>
    </source>
</evidence>
<feature type="transmembrane region" description="Helical" evidence="10">
    <location>
        <begin position="141"/>
        <end position="159"/>
    </location>
</feature>
<feature type="region of interest" description="Disordered" evidence="9">
    <location>
        <begin position="413"/>
        <end position="442"/>
    </location>
</feature>